<evidence type="ECO:0000313" key="2">
    <source>
        <dbReference type="Proteomes" id="UP000198238"/>
    </source>
</evidence>
<name>A0A220S370_9NEIS</name>
<organism evidence="1 2">
    <name type="scientific">Neisseria chenwenguii</name>
    <dbReference type="NCBI Taxonomy" id="1853278"/>
    <lineage>
        <taxon>Bacteria</taxon>
        <taxon>Pseudomonadati</taxon>
        <taxon>Pseudomonadota</taxon>
        <taxon>Betaproteobacteria</taxon>
        <taxon>Neisseriales</taxon>
        <taxon>Neisseriaceae</taxon>
        <taxon>Neisseria</taxon>
    </lineage>
</organism>
<dbReference type="AlphaFoldDB" id="A0A220S370"/>
<dbReference type="RefSeq" id="WP_089036636.1">
    <property type="nucleotide sequence ID" value="NZ_CP022278.1"/>
</dbReference>
<dbReference type="KEGG" id="nei:BG910_09545"/>
<reference evidence="1 2" key="1">
    <citation type="submission" date="2017-06" db="EMBL/GenBank/DDBJ databases">
        <title>Neisseria chenwenguii sp. nov., isolated from the intestinal contents of Tibetan Plateau Pika in Yushu, Qinghai Province, China.</title>
        <authorList>
            <person name="Zhang G."/>
        </authorList>
    </citation>
    <scope>NUCLEOTIDE SEQUENCE [LARGE SCALE GENOMIC DNA]</scope>
    <source>
        <strain evidence="1 2">10023</strain>
    </source>
</reference>
<accession>A0A220S370</accession>
<proteinExistence type="predicted"/>
<dbReference type="Proteomes" id="UP000198238">
    <property type="component" value="Chromosome"/>
</dbReference>
<dbReference type="EMBL" id="CP022278">
    <property type="protein sequence ID" value="ASK27941.1"/>
    <property type="molecule type" value="Genomic_DNA"/>
</dbReference>
<protein>
    <submittedName>
        <fullName evidence="1">Uncharacterized protein</fullName>
    </submittedName>
</protein>
<gene>
    <name evidence="1" type="ORF">BG910_09545</name>
</gene>
<keyword evidence="2" id="KW-1185">Reference proteome</keyword>
<evidence type="ECO:0000313" key="1">
    <source>
        <dbReference type="EMBL" id="ASK27941.1"/>
    </source>
</evidence>
<sequence length="70" mass="6796">MARCLCIGLGAITGFAVTGAVTAGRTAIGGVMTGRATTTAAKAGVVIAAKSKAGNTFFISISFFGLKIAG</sequence>